<dbReference type="EMBL" id="JAACNO010002256">
    <property type="protein sequence ID" value="KAF4134766.1"/>
    <property type="molecule type" value="Genomic_DNA"/>
</dbReference>
<dbReference type="Proteomes" id="UP000704712">
    <property type="component" value="Unassembled WGS sequence"/>
</dbReference>
<evidence type="ECO:0000313" key="1">
    <source>
        <dbReference type="EMBL" id="KAF4134766.1"/>
    </source>
</evidence>
<sequence length="85" mass="9543">ICQQGSLSWQNNFQLQRQSSPNEGGGAKPEVFNDGKNPILVLELSMIDDDYVNEFNDQNPTSETSIVPHYGALFGVLEEFNRPEK</sequence>
<dbReference type="AlphaFoldDB" id="A0A8S9U1G5"/>
<comment type="caution">
    <text evidence="1">The sequence shown here is derived from an EMBL/GenBank/DDBJ whole genome shotgun (WGS) entry which is preliminary data.</text>
</comment>
<protein>
    <submittedName>
        <fullName evidence="1">Uncharacterized protein</fullName>
    </submittedName>
</protein>
<feature type="non-terminal residue" evidence="1">
    <location>
        <position position="1"/>
    </location>
</feature>
<evidence type="ECO:0000313" key="2">
    <source>
        <dbReference type="Proteomes" id="UP000704712"/>
    </source>
</evidence>
<proteinExistence type="predicted"/>
<accession>A0A8S9U1G5</accession>
<reference evidence="1" key="1">
    <citation type="submission" date="2020-03" db="EMBL/GenBank/DDBJ databases">
        <title>Hybrid Assembly of Korean Phytophthora infestans isolates.</title>
        <authorList>
            <person name="Prokchorchik M."/>
            <person name="Lee Y."/>
            <person name="Seo J."/>
            <person name="Cho J.-H."/>
            <person name="Park Y.-E."/>
            <person name="Jang D.-C."/>
            <person name="Im J.-S."/>
            <person name="Choi J.-G."/>
            <person name="Park H.-J."/>
            <person name="Lee G.-B."/>
            <person name="Lee Y.-G."/>
            <person name="Hong S.-Y."/>
            <person name="Cho K."/>
            <person name="Sohn K.H."/>
        </authorList>
    </citation>
    <scope>NUCLEOTIDE SEQUENCE</scope>
    <source>
        <strain evidence="1">KR_2_A2</strain>
    </source>
</reference>
<organism evidence="1 2">
    <name type="scientific">Phytophthora infestans</name>
    <name type="common">Potato late blight agent</name>
    <name type="synonym">Botrytis infestans</name>
    <dbReference type="NCBI Taxonomy" id="4787"/>
    <lineage>
        <taxon>Eukaryota</taxon>
        <taxon>Sar</taxon>
        <taxon>Stramenopiles</taxon>
        <taxon>Oomycota</taxon>
        <taxon>Peronosporomycetes</taxon>
        <taxon>Peronosporales</taxon>
        <taxon>Peronosporaceae</taxon>
        <taxon>Phytophthora</taxon>
    </lineage>
</organism>
<name>A0A8S9U1G5_PHYIN</name>
<gene>
    <name evidence="1" type="ORF">GN958_ATG16022</name>
</gene>